<comment type="caution">
    <text evidence="2">The sequence shown here is derived from an EMBL/GenBank/DDBJ whole genome shotgun (WGS) entry which is preliminary data.</text>
</comment>
<proteinExistence type="predicted"/>
<evidence type="ECO:0000256" key="1">
    <source>
        <dbReference type="SAM" id="Phobius"/>
    </source>
</evidence>
<dbReference type="EMBL" id="NCVQ01000009">
    <property type="protein sequence ID" value="PWZ09966.1"/>
    <property type="molecule type" value="Genomic_DNA"/>
</dbReference>
<keyword evidence="1" id="KW-0812">Transmembrane</keyword>
<protein>
    <submittedName>
        <fullName evidence="2">Uncharacterized protein</fullName>
    </submittedName>
</protein>
<evidence type="ECO:0000313" key="3">
    <source>
        <dbReference type="Proteomes" id="UP000251960"/>
    </source>
</evidence>
<keyword evidence="1" id="KW-1133">Transmembrane helix</keyword>
<evidence type="ECO:0000313" key="2">
    <source>
        <dbReference type="EMBL" id="PWZ09966.1"/>
    </source>
</evidence>
<feature type="transmembrane region" description="Helical" evidence="1">
    <location>
        <begin position="6"/>
        <end position="27"/>
    </location>
</feature>
<reference evidence="2 3" key="1">
    <citation type="journal article" date="2018" name="Nat. Genet.">
        <title>Extensive intraspecific gene order and gene structural variations between Mo17 and other maize genomes.</title>
        <authorList>
            <person name="Sun S."/>
            <person name="Zhou Y."/>
            <person name="Chen J."/>
            <person name="Shi J."/>
            <person name="Zhao H."/>
            <person name="Zhao H."/>
            <person name="Song W."/>
            <person name="Zhang M."/>
            <person name="Cui Y."/>
            <person name="Dong X."/>
            <person name="Liu H."/>
            <person name="Ma X."/>
            <person name="Jiao Y."/>
            <person name="Wang B."/>
            <person name="Wei X."/>
            <person name="Stein J.C."/>
            <person name="Glaubitz J.C."/>
            <person name="Lu F."/>
            <person name="Yu G."/>
            <person name="Liang C."/>
            <person name="Fengler K."/>
            <person name="Li B."/>
            <person name="Rafalski A."/>
            <person name="Schnable P.S."/>
            <person name="Ware D.H."/>
            <person name="Buckler E.S."/>
            <person name="Lai J."/>
        </authorList>
    </citation>
    <scope>NUCLEOTIDE SEQUENCE [LARGE SCALE GENOMIC DNA]</scope>
    <source>
        <strain evidence="3">cv. Missouri 17</strain>
        <tissue evidence="2">Seedling</tissue>
    </source>
</reference>
<accession>A0A3L6DMT6</accession>
<name>A0A3L6DMT6_MAIZE</name>
<sequence>MPSCPISDLVVVALIAPVVAGLLLLLLRSLACSSRSMRKGLNGWNKSSSMLRDGFGVKYSGFLHIRPCGFCRGD</sequence>
<gene>
    <name evidence="2" type="ORF">Zm00014a_040154</name>
</gene>
<dbReference type="Proteomes" id="UP000251960">
    <property type="component" value="Chromosome 8"/>
</dbReference>
<organism evidence="2 3">
    <name type="scientific">Zea mays</name>
    <name type="common">Maize</name>
    <dbReference type="NCBI Taxonomy" id="4577"/>
    <lineage>
        <taxon>Eukaryota</taxon>
        <taxon>Viridiplantae</taxon>
        <taxon>Streptophyta</taxon>
        <taxon>Embryophyta</taxon>
        <taxon>Tracheophyta</taxon>
        <taxon>Spermatophyta</taxon>
        <taxon>Magnoliopsida</taxon>
        <taxon>Liliopsida</taxon>
        <taxon>Poales</taxon>
        <taxon>Poaceae</taxon>
        <taxon>PACMAD clade</taxon>
        <taxon>Panicoideae</taxon>
        <taxon>Andropogonodae</taxon>
        <taxon>Andropogoneae</taxon>
        <taxon>Tripsacinae</taxon>
        <taxon>Zea</taxon>
    </lineage>
</organism>
<dbReference type="AlphaFoldDB" id="A0A3L6DMT6"/>
<keyword evidence="1" id="KW-0472">Membrane</keyword>